<dbReference type="GO" id="GO:0005886">
    <property type="term" value="C:plasma membrane"/>
    <property type="evidence" value="ECO:0007669"/>
    <property type="project" value="UniProtKB-SubCell"/>
</dbReference>
<keyword evidence="4" id="KW-0813">Transport</keyword>
<proteinExistence type="inferred from homology"/>
<dbReference type="PANTHER" id="PTHR43134">
    <property type="entry name" value="SIGNAL RECOGNITION PARTICLE RECEPTOR SUBUNIT ALPHA"/>
    <property type="match status" value="1"/>
</dbReference>
<keyword evidence="6" id="KW-0547">Nucleotide-binding</keyword>
<dbReference type="InterPro" id="IPR000897">
    <property type="entry name" value="SRP54_GTPase_dom"/>
</dbReference>
<sequence length="402" mass="43726">MENAVRVERFQEDDMRQAMAKVRSVLGTDAVLISSKNVDNKVEVIAASDYEPEKLAAELEKLDQERALSLDEQPEIEHVWEVIGDEPAKPAKPPSSLADMQLELGQLRRLFEGELAHLSWQEGSKRQPNRQALLARLEAAGLARDISNKIVRRALPCNDLELGWKRIQKILGLVIKNSETDVRSNGGIIALLGSTGVGKTATAAKIAAQFAIKHGRNQVAFITTDRNRVGDEAKLLSLGSALGIPVQVVDSYEQITAALESLAVRKLVIIDAEGVSQRDVATIEKIKTLLNDNQQIDPYLVIPATAQESVVTETIDAYSGVQLAGAIVTKVDEVSSIGPAISGLIRNKLPIALMGNGQRIPEDLHSPPVEYFVNKLVEAYLIPSVQPSHSGFVQSVRHVVNG</sequence>
<evidence type="ECO:0000256" key="8">
    <source>
        <dbReference type="ARBA" id="ARBA00022927"/>
    </source>
</evidence>
<comment type="function">
    <text evidence="12">Necessary for flagellar biosynthesis. May be involved in translocation of the flagellum.</text>
</comment>
<comment type="subcellular location">
    <subcellularLocation>
        <location evidence="1">Cell membrane</location>
        <topology evidence="1">Peripheral membrane protein</topology>
        <orientation evidence="1">Cytoplasmic side</orientation>
    </subcellularLocation>
</comment>
<evidence type="ECO:0000259" key="14">
    <source>
        <dbReference type="SMART" id="SM00962"/>
    </source>
</evidence>
<feature type="domain" description="SRP54-type proteins GTP-binding" evidence="14">
    <location>
        <begin position="186"/>
        <end position="378"/>
    </location>
</feature>
<dbReference type="Gene3D" id="1.20.120.1380">
    <property type="entry name" value="Flagellar FlhF biosynthesis protein, N domain"/>
    <property type="match status" value="1"/>
</dbReference>
<organism evidence="15 16">
    <name type="scientific">SAR86 cluster bacterium</name>
    <dbReference type="NCBI Taxonomy" id="2030880"/>
    <lineage>
        <taxon>Bacteria</taxon>
        <taxon>Pseudomonadati</taxon>
        <taxon>Pseudomonadota</taxon>
        <taxon>Gammaproteobacteria</taxon>
        <taxon>SAR86 cluster</taxon>
    </lineage>
</organism>
<evidence type="ECO:0000313" key="15">
    <source>
        <dbReference type="EMBL" id="PCI81652.1"/>
    </source>
</evidence>
<dbReference type="PANTHER" id="PTHR43134:SF3">
    <property type="entry name" value="FLAGELLAR BIOSYNTHESIS PROTEIN FLHF"/>
    <property type="match status" value="1"/>
</dbReference>
<evidence type="ECO:0000313" key="16">
    <source>
        <dbReference type="Proteomes" id="UP000218767"/>
    </source>
</evidence>
<comment type="similarity">
    <text evidence="2">Belongs to the GTP-binding SRP family.</text>
</comment>
<dbReference type="GO" id="GO:0005525">
    <property type="term" value="F:GTP binding"/>
    <property type="evidence" value="ECO:0007669"/>
    <property type="project" value="UniProtKB-UniRule"/>
</dbReference>
<evidence type="ECO:0000256" key="13">
    <source>
        <dbReference type="NCBIfam" id="TIGR03499"/>
    </source>
</evidence>
<dbReference type="SUPFAM" id="SSF52540">
    <property type="entry name" value="P-loop containing nucleoside triphosphate hydrolases"/>
    <property type="match status" value="1"/>
</dbReference>
<dbReference type="Pfam" id="PF00448">
    <property type="entry name" value="SRP54"/>
    <property type="match status" value="1"/>
</dbReference>
<keyword evidence="10" id="KW-0472">Membrane</keyword>
<dbReference type="Gene3D" id="3.40.50.300">
    <property type="entry name" value="P-loop containing nucleotide triphosphate hydrolases"/>
    <property type="match status" value="1"/>
</dbReference>
<keyword evidence="15" id="KW-0969">Cilium</keyword>
<dbReference type="CDD" id="cd17873">
    <property type="entry name" value="FlhF"/>
    <property type="match status" value="1"/>
</dbReference>
<dbReference type="GO" id="GO:0003924">
    <property type="term" value="F:GTPase activity"/>
    <property type="evidence" value="ECO:0007669"/>
    <property type="project" value="UniProtKB-UniRule"/>
</dbReference>
<evidence type="ECO:0000256" key="6">
    <source>
        <dbReference type="ARBA" id="ARBA00022741"/>
    </source>
</evidence>
<dbReference type="AlphaFoldDB" id="A0A2A4XG60"/>
<dbReference type="FunFam" id="3.40.50.300:FF:000695">
    <property type="entry name" value="Flagellar biosynthesis regulator FlhF"/>
    <property type="match status" value="1"/>
</dbReference>
<comment type="caution">
    <text evidence="15">The sequence shown here is derived from an EMBL/GenBank/DDBJ whole genome shotgun (WGS) entry which is preliminary data.</text>
</comment>
<evidence type="ECO:0000256" key="10">
    <source>
        <dbReference type="ARBA" id="ARBA00023136"/>
    </source>
</evidence>
<dbReference type="GO" id="GO:0015031">
    <property type="term" value="P:protein transport"/>
    <property type="evidence" value="ECO:0007669"/>
    <property type="project" value="UniProtKB-KW"/>
</dbReference>
<evidence type="ECO:0000256" key="5">
    <source>
        <dbReference type="ARBA" id="ARBA00022475"/>
    </source>
</evidence>
<dbReference type="InterPro" id="IPR047040">
    <property type="entry name" value="FlhF__GTPase_dom"/>
</dbReference>
<gene>
    <name evidence="15" type="primary">flhF</name>
    <name evidence="15" type="ORF">COB20_01490</name>
</gene>
<evidence type="ECO:0000256" key="9">
    <source>
        <dbReference type="ARBA" id="ARBA00023134"/>
    </source>
</evidence>
<keyword evidence="11" id="KW-1006">Bacterial flagellum protein export</keyword>
<evidence type="ECO:0000256" key="4">
    <source>
        <dbReference type="ARBA" id="ARBA00022448"/>
    </source>
</evidence>
<dbReference type="Proteomes" id="UP000218767">
    <property type="component" value="Unassembled WGS sequence"/>
</dbReference>
<evidence type="ECO:0000256" key="2">
    <source>
        <dbReference type="ARBA" id="ARBA00008531"/>
    </source>
</evidence>
<dbReference type="GO" id="GO:0006614">
    <property type="term" value="P:SRP-dependent cotranslational protein targeting to membrane"/>
    <property type="evidence" value="ECO:0007669"/>
    <property type="project" value="UniProtKB-UniRule"/>
</dbReference>
<keyword evidence="8" id="KW-0653">Protein transport</keyword>
<accession>A0A2A4XG60</accession>
<dbReference type="SMART" id="SM00962">
    <property type="entry name" value="SRP54"/>
    <property type="match status" value="1"/>
</dbReference>
<dbReference type="InterPro" id="IPR020006">
    <property type="entry name" value="FlhF"/>
</dbReference>
<dbReference type="GO" id="GO:0044781">
    <property type="term" value="P:bacterial-type flagellum organization"/>
    <property type="evidence" value="ECO:0007669"/>
    <property type="project" value="UniProtKB-UniRule"/>
</dbReference>
<keyword evidence="15" id="KW-0282">Flagellum</keyword>
<keyword evidence="5" id="KW-1003">Cell membrane</keyword>
<evidence type="ECO:0000256" key="12">
    <source>
        <dbReference type="ARBA" id="ARBA00025337"/>
    </source>
</evidence>
<dbReference type="InterPro" id="IPR027417">
    <property type="entry name" value="P-loop_NTPase"/>
</dbReference>
<keyword evidence="7" id="KW-1005">Bacterial flagellum biogenesis</keyword>
<evidence type="ECO:0000256" key="3">
    <source>
        <dbReference type="ARBA" id="ARBA00014919"/>
    </source>
</evidence>
<evidence type="ECO:0000256" key="1">
    <source>
        <dbReference type="ARBA" id="ARBA00004413"/>
    </source>
</evidence>
<dbReference type="EMBL" id="NVUL01000004">
    <property type="protein sequence ID" value="PCI81652.1"/>
    <property type="molecule type" value="Genomic_DNA"/>
</dbReference>
<evidence type="ECO:0000256" key="7">
    <source>
        <dbReference type="ARBA" id="ARBA00022795"/>
    </source>
</evidence>
<dbReference type="NCBIfam" id="TIGR03499">
    <property type="entry name" value="FlhF"/>
    <property type="match status" value="1"/>
</dbReference>
<reference evidence="16" key="1">
    <citation type="submission" date="2017-08" db="EMBL/GenBank/DDBJ databases">
        <title>A dynamic microbial community with high functional redundancy inhabits the cold, oxic subseafloor aquifer.</title>
        <authorList>
            <person name="Tully B.J."/>
            <person name="Wheat C.G."/>
            <person name="Glazer B.T."/>
            <person name="Huber J.A."/>
        </authorList>
    </citation>
    <scope>NUCLEOTIDE SEQUENCE [LARGE SCALE GENOMIC DNA]</scope>
</reference>
<keyword evidence="9" id="KW-0342">GTP-binding</keyword>
<protein>
    <recommendedName>
        <fullName evidence="3 13">Flagellar biosynthesis protein FlhF</fullName>
    </recommendedName>
</protein>
<dbReference type="GO" id="GO:0005047">
    <property type="term" value="F:signal recognition particle binding"/>
    <property type="evidence" value="ECO:0007669"/>
    <property type="project" value="TreeGrafter"/>
</dbReference>
<name>A0A2A4XG60_9GAMM</name>
<evidence type="ECO:0000256" key="11">
    <source>
        <dbReference type="ARBA" id="ARBA00023225"/>
    </source>
</evidence>
<keyword evidence="15" id="KW-0966">Cell projection</keyword>